<evidence type="ECO:0000256" key="3">
    <source>
        <dbReference type="ARBA" id="ARBA00022448"/>
    </source>
</evidence>
<geneLocation type="plasmid" evidence="10 11">
    <name>unnamedB</name>
</geneLocation>
<evidence type="ECO:0000313" key="11">
    <source>
        <dbReference type="Proteomes" id="UP001214094"/>
    </source>
</evidence>
<evidence type="ECO:0000256" key="9">
    <source>
        <dbReference type="SAM" id="SignalP"/>
    </source>
</evidence>
<dbReference type="GeneID" id="29523439"/>
<comment type="subcellular location">
    <subcellularLocation>
        <location evidence="1">Cell outer membrane</location>
    </subcellularLocation>
</comment>
<keyword evidence="9" id="KW-0732">Signal</keyword>
<keyword evidence="8" id="KW-0175">Coiled coil</keyword>
<feature type="signal peptide" evidence="9">
    <location>
        <begin position="1"/>
        <end position="31"/>
    </location>
</feature>
<evidence type="ECO:0000256" key="5">
    <source>
        <dbReference type="ARBA" id="ARBA00022692"/>
    </source>
</evidence>
<feature type="chain" id="PRO_5045740843" evidence="9">
    <location>
        <begin position="32"/>
        <end position="445"/>
    </location>
</feature>
<dbReference type="SUPFAM" id="SSF56954">
    <property type="entry name" value="Outer membrane efflux proteins (OEP)"/>
    <property type="match status" value="1"/>
</dbReference>
<sequence length="445" mass="47661">MRAIRVPNGDSCSMKRILVTLVAMIAPIAMAEAHAEPLSSALAKAYHNNPTLNAARAGVRASAYDIDIARSAMHPKITWRSGIGYNSSAATNRGTFGIVLDQTLFDGLQTTNNVEVNKARQRAAEENTRNTEQNILFEATEAYMDVVLTRRIVVLRKQDLDFLKELTRSEIARHQAGERTRTNIAQAEARRAAAQAELSLAHAEAKRAQATYRQVIGDEPGNLTGGKVPVKMLPANIDKALAIAAKQHPALLAKRHLAEGAMFNVAVSEGKLLPTVKGAIGIGRGERVSAIDAMAFDGSAMEQKAGNELKVPIYQGGKAAAEVRRSKEDLGKSNFTVDVQHAEVQSKAASAWAQYQGALATASANRAAVKAAKMAKDGMMAEQAIGQRTLLNVLEAQADVVKAQVKLATAERETVVGGYRILSAIGRLGAKDLGLVARRADTETR</sequence>
<evidence type="ECO:0000256" key="2">
    <source>
        <dbReference type="ARBA" id="ARBA00007613"/>
    </source>
</evidence>
<reference evidence="10 11" key="1">
    <citation type="submission" date="2023-03" db="EMBL/GenBank/DDBJ databases">
        <title>Comparative genome and transcriptome analysis combination mining strategies for increasing vitamin B12 production of Ensifer adhaerens strain.</title>
        <authorList>
            <person name="Yongheng L."/>
        </authorList>
    </citation>
    <scope>NUCLEOTIDE SEQUENCE [LARGE SCALE GENOMIC DNA]</scope>
    <source>
        <strain evidence="10 11">Casida A-T305</strain>
        <plasmid evidence="10 11">unnamedB</plasmid>
    </source>
</reference>
<keyword evidence="6" id="KW-0472">Membrane</keyword>
<organism evidence="10 11">
    <name type="scientific">Ensifer adhaerens</name>
    <name type="common">Sinorhizobium morelense</name>
    <dbReference type="NCBI Taxonomy" id="106592"/>
    <lineage>
        <taxon>Bacteria</taxon>
        <taxon>Pseudomonadati</taxon>
        <taxon>Pseudomonadota</taxon>
        <taxon>Alphaproteobacteria</taxon>
        <taxon>Hyphomicrobiales</taxon>
        <taxon>Rhizobiaceae</taxon>
        <taxon>Sinorhizobium/Ensifer group</taxon>
        <taxon>Ensifer</taxon>
    </lineage>
</organism>
<dbReference type="PANTHER" id="PTHR30026:SF22">
    <property type="entry name" value="OUTER MEMBRANE EFFLUX PROTEIN"/>
    <property type="match status" value="1"/>
</dbReference>
<accession>A0ABY8HQQ8</accession>
<gene>
    <name evidence="10" type="ORF">P4B07_32055</name>
</gene>
<evidence type="ECO:0000256" key="4">
    <source>
        <dbReference type="ARBA" id="ARBA00022452"/>
    </source>
</evidence>
<dbReference type="Gene3D" id="1.20.1600.10">
    <property type="entry name" value="Outer membrane efflux proteins (OEP)"/>
    <property type="match status" value="1"/>
</dbReference>
<keyword evidence="4" id="KW-1134">Transmembrane beta strand</keyword>
<dbReference type="EMBL" id="CP121310">
    <property type="protein sequence ID" value="WFP94443.1"/>
    <property type="molecule type" value="Genomic_DNA"/>
</dbReference>
<dbReference type="InterPro" id="IPR010130">
    <property type="entry name" value="T1SS_OMP_TolC"/>
</dbReference>
<dbReference type="InterPro" id="IPR051906">
    <property type="entry name" value="TolC-like"/>
</dbReference>
<dbReference type="NCBIfam" id="TIGR01844">
    <property type="entry name" value="type_I_sec_TolC"/>
    <property type="match status" value="1"/>
</dbReference>
<keyword evidence="5" id="KW-0812">Transmembrane</keyword>
<evidence type="ECO:0000256" key="6">
    <source>
        <dbReference type="ARBA" id="ARBA00023136"/>
    </source>
</evidence>
<protein>
    <submittedName>
        <fullName evidence="10">TolC family outer membrane protein</fullName>
    </submittedName>
</protein>
<keyword evidence="11" id="KW-1185">Reference proteome</keyword>
<dbReference type="Pfam" id="PF02321">
    <property type="entry name" value="OEP"/>
    <property type="match status" value="2"/>
</dbReference>
<feature type="coiled-coil region" evidence="8">
    <location>
        <begin position="177"/>
        <end position="211"/>
    </location>
</feature>
<evidence type="ECO:0000313" key="10">
    <source>
        <dbReference type="EMBL" id="WFP94443.1"/>
    </source>
</evidence>
<dbReference type="PANTHER" id="PTHR30026">
    <property type="entry name" value="OUTER MEMBRANE PROTEIN TOLC"/>
    <property type="match status" value="1"/>
</dbReference>
<dbReference type="RefSeq" id="WP_167550731.1">
    <property type="nucleotide sequence ID" value="NZ_CP015882.1"/>
</dbReference>
<keyword evidence="10" id="KW-0614">Plasmid</keyword>
<keyword evidence="7" id="KW-0998">Cell outer membrane</keyword>
<dbReference type="Proteomes" id="UP001214094">
    <property type="component" value="Plasmid unnamedB"/>
</dbReference>
<proteinExistence type="inferred from homology"/>
<dbReference type="InterPro" id="IPR003423">
    <property type="entry name" value="OMP_efflux"/>
</dbReference>
<name>A0ABY8HQQ8_ENSAD</name>
<evidence type="ECO:0000256" key="1">
    <source>
        <dbReference type="ARBA" id="ARBA00004442"/>
    </source>
</evidence>
<evidence type="ECO:0000256" key="7">
    <source>
        <dbReference type="ARBA" id="ARBA00023237"/>
    </source>
</evidence>
<evidence type="ECO:0000256" key="8">
    <source>
        <dbReference type="SAM" id="Coils"/>
    </source>
</evidence>
<comment type="similarity">
    <text evidence="2">Belongs to the outer membrane factor (OMF) (TC 1.B.17) family.</text>
</comment>
<keyword evidence="3" id="KW-0813">Transport</keyword>